<dbReference type="InterPro" id="IPR000905">
    <property type="entry name" value="Gcp-like_dom"/>
</dbReference>
<gene>
    <name evidence="3" type="ORF">Cni_G06509</name>
</gene>
<feature type="region of interest" description="Disordered" evidence="1">
    <location>
        <begin position="121"/>
        <end position="167"/>
    </location>
</feature>
<evidence type="ECO:0000256" key="1">
    <source>
        <dbReference type="SAM" id="MobiDB-lite"/>
    </source>
</evidence>
<evidence type="ECO:0000313" key="4">
    <source>
        <dbReference type="Proteomes" id="UP001327560"/>
    </source>
</evidence>
<evidence type="ECO:0000259" key="2">
    <source>
        <dbReference type="Pfam" id="PF00814"/>
    </source>
</evidence>
<dbReference type="Gene3D" id="3.30.420.40">
    <property type="match status" value="3"/>
</dbReference>
<dbReference type="AlphaFoldDB" id="A0AAQ3JX34"/>
<evidence type="ECO:0000313" key="3">
    <source>
        <dbReference type="EMBL" id="WOK97801.1"/>
    </source>
</evidence>
<feature type="domain" description="Gcp-like" evidence="2">
    <location>
        <begin position="14"/>
        <end position="66"/>
    </location>
</feature>
<keyword evidence="4" id="KW-1185">Reference proteome</keyword>
<dbReference type="Proteomes" id="UP001327560">
    <property type="component" value="Chromosome 2"/>
</dbReference>
<name>A0AAQ3JX34_9LILI</name>
<dbReference type="GO" id="GO:0005739">
    <property type="term" value="C:mitochondrion"/>
    <property type="evidence" value="ECO:0007669"/>
    <property type="project" value="TreeGrafter"/>
</dbReference>
<sequence>MDADAHNESVNDWNLGHYLQLGTTIDDAIGEAYDKTSRWLGLDMGKGGGPALEELALEGDASSINFSVVLGGAASNKYVRARLRHVVETNDLQLICPPSLFIDNGVMIAWTGIEHFLPGRFDPPPPADEPNDAMMFDMTKGVRHKTTEAEEVESSLPPDNRSLENYA</sequence>
<dbReference type="EMBL" id="CP136891">
    <property type="protein sequence ID" value="WOK97801.1"/>
    <property type="molecule type" value="Genomic_DNA"/>
</dbReference>
<accession>A0AAQ3JX34</accession>
<dbReference type="Pfam" id="PF00814">
    <property type="entry name" value="TsaD"/>
    <property type="match status" value="1"/>
</dbReference>
<reference evidence="3 4" key="1">
    <citation type="submission" date="2023-10" db="EMBL/GenBank/DDBJ databases">
        <title>Chromosome-scale genome assembly provides insights into flower coloration mechanisms of Canna indica.</title>
        <authorList>
            <person name="Li C."/>
        </authorList>
    </citation>
    <scope>NUCLEOTIDE SEQUENCE [LARGE SCALE GENOMIC DNA]</scope>
    <source>
        <tissue evidence="3">Flower</tissue>
    </source>
</reference>
<organism evidence="3 4">
    <name type="scientific">Canna indica</name>
    <name type="common">Indian-shot</name>
    <dbReference type="NCBI Taxonomy" id="4628"/>
    <lineage>
        <taxon>Eukaryota</taxon>
        <taxon>Viridiplantae</taxon>
        <taxon>Streptophyta</taxon>
        <taxon>Embryophyta</taxon>
        <taxon>Tracheophyta</taxon>
        <taxon>Spermatophyta</taxon>
        <taxon>Magnoliopsida</taxon>
        <taxon>Liliopsida</taxon>
        <taxon>Zingiberales</taxon>
        <taxon>Cannaceae</taxon>
        <taxon>Canna</taxon>
    </lineage>
</organism>
<dbReference type="PANTHER" id="PTHR11735">
    <property type="entry name" value="TRNA N6-ADENOSINE THREONYLCARBAMOYLTRANSFERASE"/>
    <property type="match status" value="1"/>
</dbReference>
<dbReference type="PANTHER" id="PTHR11735:SF6">
    <property type="entry name" value="TRNA N6-ADENOSINE THREONYLCARBAMOYLTRANSFERASE, MITOCHONDRIAL"/>
    <property type="match status" value="1"/>
</dbReference>
<protein>
    <submittedName>
        <fullName evidence="3">tRNA N6-adenosine threonylcarbamoyltransferase, mitochondrial</fullName>
    </submittedName>
</protein>
<proteinExistence type="predicted"/>